<keyword evidence="3" id="KW-0560">Oxidoreductase</keyword>
<dbReference type="GO" id="GO:0016491">
    <property type="term" value="F:oxidoreductase activity"/>
    <property type="evidence" value="ECO:0007669"/>
    <property type="project" value="UniProtKB-KW"/>
</dbReference>
<organism evidence="6 7">
    <name type="scientific">Hyaloscypha bicolor E</name>
    <dbReference type="NCBI Taxonomy" id="1095630"/>
    <lineage>
        <taxon>Eukaryota</taxon>
        <taxon>Fungi</taxon>
        <taxon>Dikarya</taxon>
        <taxon>Ascomycota</taxon>
        <taxon>Pezizomycotina</taxon>
        <taxon>Leotiomycetes</taxon>
        <taxon>Helotiales</taxon>
        <taxon>Hyaloscyphaceae</taxon>
        <taxon>Hyaloscypha</taxon>
        <taxon>Hyaloscypha bicolor</taxon>
    </lineage>
</organism>
<comment type="similarity">
    <text evidence="1">Belongs to the shaker potassium channel beta subunit family.</text>
</comment>
<keyword evidence="4" id="KW-0812">Transmembrane</keyword>
<gene>
    <name evidence="6" type="ORF">K444DRAFT_648600</name>
</gene>
<evidence type="ECO:0000256" key="3">
    <source>
        <dbReference type="ARBA" id="ARBA00023002"/>
    </source>
</evidence>
<dbReference type="InterPro" id="IPR036812">
    <property type="entry name" value="NAD(P)_OxRdtase_dom_sf"/>
</dbReference>
<reference evidence="6 7" key="1">
    <citation type="submission" date="2016-04" db="EMBL/GenBank/DDBJ databases">
        <title>A degradative enzymes factory behind the ericoid mycorrhizal symbiosis.</title>
        <authorList>
            <consortium name="DOE Joint Genome Institute"/>
            <person name="Martino E."/>
            <person name="Morin E."/>
            <person name="Grelet G."/>
            <person name="Kuo A."/>
            <person name="Kohler A."/>
            <person name="Daghino S."/>
            <person name="Barry K."/>
            <person name="Choi C."/>
            <person name="Cichocki N."/>
            <person name="Clum A."/>
            <person name="Copeland A."/>
            <person name="Hainaut M."/>
            <person name="Haridas S."/>
            <person name="Labutti K."/>
            <person name="Lindquist E."/>
            <person name="Lipzen A."/>
            <person name="Khouja H.-R."/>
            <person name="Murat C."/>
            <person name="Ohm R."/>
            <person name="Olson A."/>
            <person name="Spatafora J."/>
            <person name="Veneault-Fourrey C."/>
            <person name="Henrissat B."/>
            <person name="Grigoriev I."/>
            <person name="Martin F."/>
            <person name="Perotto S."/>
        </authorList>
    </citation>
    <scope>NUCLEOTIDE SEQUENCE [LARGE SCALE GENOMIC DNA]</scope>
    <source>
        <strain evidence="6 7">E</strain>
    </source>
</reference>
<dbReference type="InterPro" id="IPR023210">
    <property type="entry name" value="NADP_OxRdtase_dom"/>
</dbReference>
<dbReference type="AlphaFoldDB" id="A0A2J6SJF6"/>
<dbReference type="SUPFAM" id="SSF51430">
    <property type="entry name" value="NAD(P)-linked oxidoreductase"/>
    <property type="match status" value="1"/>
</dbReference>
<evidence type="ECO:0000313" key="7">
    <source>
        <dbReference type="Proteomes" id="UP000235371"/>
    </source>
</evidence>
<dbReference type="InterPro" id="IPR005399">
    <property type="entry name" value="K_chnl_volt-dep_bsu_KCNAB-rel"/>
</dbReference>
<dbReference type="EMBL" id="KZ613913">
    <property type="protein sequence ID" value="PMD50895.1"/>
    <property type="molecule type" value="Genomic_DNA"/>
</dbReference>
<dbReference type="GeneID" id="36593556"/>
<dbReference type="OrthoDB" id="1720422at2759"/>
<dbReference type="PANTHER" id="PTHR43150">
    <property type="entry name" value="HYPERKINETIC, ISOFORM M"/>
    <property type="match status" value="1"/>
</dbReference>
<dbReference type="PANTHER" id="PTHR43150:SF6">
    <property type="entry name" value="VIC POTASSIUM ION CHANNEL, BETA SUBUNIT (EUROFUNG)"/>
    <property type="match status" value="1"/>
</dbReference>
<dbReference type="PRINTS" id="PR01577">
    <property type="entry name" value="KCNABCHANNEL"/>
</dbReference>
<keyword evidence="7" id="KW-1185">Reference proteome</keyword>
<feature type="transmembrane region" description="Helical" evidence="4">
    <location>
        <begin position="21"/>
        <end position="39"/>
    </location>
</feature>
<evidence type="ECO:0000256" key="4">
    <source>
        <dbReference type="SAM" id="Phobius"/>
    </source>
</evidence>
<dbReference type="STRING" id="1095630.A0A2J6SJF6"/>
<sequence length="351" mass="39232">MAWEEPRKTGMLYRRVGNSGLHVSVLGLGGWLTFGGHVANERTFECMKQAYDCGINFFDTAESYAGGQSEIIMGQAIKKYKWKRNDIVISTKLNWGGANGEVLVNNHGLSRKHIVEGLHASLERLDLKYVDIVYAHRPDRLTPMEETVRAFNYVIESGLAFYWGTSEWSADEIAEACGIAKDLRMVAPIVEQPLYNILDRKKVEGEFQRLYKRCGLGLTTFSPLKMGLLSGKYNDALQGPPDGSRFSESKDKFAEFMRDNYGNEEWKSNVAKVGKLKPIAEKLGATQSQLALAWCLKNANVSSVITGASRPDQIVENVKCLAVLEKLTAEIMNEIDRVIENKPATDPARQD</sequence>
<evidence type="ECO:0000256" key="1">
    <source>
        <dbReference type="ARBA" id="ARBA00006515"/>
    </source>
</evidence>
<feature type="domain" description="NADP-dependent oxidoreductase" evidence="5">
    <location>
        <begin position="26"/>
        <end position="339"/>
    </location>
</feature>
<protein>
    <submittedName>
        <fullName evidence="6">Aldo/keto reductase</fullName>
    </submittedName>
</protein>
<evidence type="ECO:0000256" key="2">
    <source>
        <dbReference type="ARBA" id="ARBA00022857"/>
    </source>
</evidence>
<dbReference type="Pfam" id="PF00248">
    <property type="entry name" value="Aldo_ket_red"/>
    <property type="match status" value="1"/>
</dbReference>
<name>A0A2J6SJF6_9HELO</name>
<keyword evidence="4" id="KW-0472">Membrane</keyword>
<dbReference type="RefSeq" id="XP_024727799.1">
    <property type="nucleotide sequence ID" value="XM_024885479.1"/>
</dbReference>
<dbReference type="Proteomes" id="UP000235371">
    <property type="component" value="Unassembled WGS sequence"/>
</dbReference>
<accession>A0A2J6SJF6</accession>
<dbReference type="InParanoid" id="A0A2J6SJF6"/>
<evidence type="ECO:0000259" key="5">
    <source>
        <dbReference type="Pfam" id="PF00248"/>
    </source>
</evidence>
<dbReference type="Gene3D" id="3.20.20.100">
    <property type="entry name" value="NADP-dependent oxidoreductase domain"/>
    <property type="match status" value="1"/>
</dbReference>
<proteinExistence type="inferred from homology"/>
<keyword evidence="2" id="KW-0521">NADP</keyword>
<evidence type="ECO:0000313" key="6">
    <source>
        <dbReference type="EMBL" id="PMD50895.1"/>
    </source>
</evidence>
<keyword evidence="4" id="KW-1133">Transmembrane helix</keyword>